<dbReference type="InterPro" id="IPR036736">
    <property type="entry name" value="ACP-like_sf"/>
</dbReference>
<dbReference type="Gene3D" id="3.40.50.12780">
    <property type="entry name" value="N-terminal domain of ligase-like"/>
    <property type="match status" value="1"/>
</dbReference>
<dbReference type="SUPFAM" id="SSF52777">
    <property type="entry name" value="CoA-dependent acyltransferases"/>
    <property type="match status" value="2"/>
</dbReference>
<organism evidence="5 6">
    <name type="scientific">Nocardia colli</name>
    <dbReference type="NCBI Taxonomy" id="2545717"/>
    <lineage>
        <taxon>Bacteria</taxon>
        <taxon>Bacillati</taxon>
        <taxon>Actinomycetota</taxon>
        <taxon>Actinomycetes</taxon>
        <taxon>Mycobacteriales</taxon>
        <taxon>Nocardiaceae</taxon>
        <taxon>Nocardia</taxon>
    </lineage>
</organism>
<gene>
    <name evidence="5" type="ORF">F3087_28495</name>
</gene>
<dbReference type="Gene3D" id="3.30.559.10">
    <property type="entry name" value="Chloramphenicol acetyltransferase-like domain"/>
    <property type="match status" value="1"/>
</dbReference>
<evidence type="ECO:0000256" key="3">
    <source>
        <dbReference type="ARBA" id="ARBA00022553"/>
    </source>
</evidence>
<keyword evidence="6" id="KW-1185">Reference proteome</keyword>
<protein>
    <submittedName>
        <fullName evidence="5">AMP-binding protein</fullName>
    </submittedName>
</protein>
<dbReference type="SUPFAM" id="SSF56801">
    <property type="entry name" value="Acetyl-CoA synthetase-like"/>
    <property type="match status" value="1"/>
</dbReference>
<dbReference type="Gene3D" id="3.30.559.30">
    <property type="entry name" value="Nonribosomal peptide synthetase, condensation domain"/>
    <property type="match status" value="1"/>
</dbReference>
<evidence type="ECO:0000259" key="4">
    <source>
        <dbReference type="PROSITE" id="PS50075"/>
    </source>
</evidence>
<evidence type="ECO:0000313" key="6">
    <source>
        <dbReference type="Proteomes" id="UP000323876"/>
    </source>
</evidence>
<dbReference type="FunFam" id="1.10.1200.10:FF:000005">
    <property type="entry name" value="Nonribosomal peptide synthetase 1"/>
    <property type="match status" value="1"/>
</dbReference>
<dbReference type="Pfam" id="PF00668">
    <property type="entry name" value="Condensation"/>
    <property type="match status" value="1"/>
</dbReference>
<dbReference type="InterPro" id="IPR023213">
    <property type="entry name" value="CAT-like_dom_sf"/>
</dbReference>
<dbReference type="RefSeq" id="WP_150405133.1">
    <property type="nucleotide sequence ID" value="NZ_VXLC01000015.1"/>
</dbReference>
<dbReference type="AlphaFoldDB" id="A0A5N0EBQ8"/>
<dbReference type="Gene3D" id="3.40.50.1820">
    <property type="entry name" value="alpha/beta hydrolase"/>
    <property type="match status" value="1"/>
</dbReference>
<name>A0A5N0EBQ8_9NOCA</name>
<evidence type="ECO:0000313" key="5">
    <source>
        <dbReference type="EMBL" id="KAA8885575.1"/>
    </source>
</evidence>
<keyword evidence="2" id="KW-0596">Phosphopantetheine</keyword>
<dbReference type="OrthoDB" id="2472181at2"/>
<sequence>MHSPIANMDVADKRRLLAEMLAGAERKSAGRTGPVSFAQRRLWILDSLVPGSCAYNVPVVLRTSTPPDPVAFARALEVVIDRHEVLRTVFVSRDGVPVQRVGPSFRPAIDVHDVSAEPDPAAAADQLVRTSIRRPFDLATGPMLRVLLVRVAPDEHLIALTVHHIVCDGWSIVTLFRELDGLYAQMRGGAPVPLAKLQHQYIDYAVWQRTRLSGPRLTELNDYWRGCLDGAPGLLQLPHDAPRPAHQRANGGVHEFTYARQLREDLLTFAAKAKTTPSVVVLACFNALLQRFCAQDDIVVGVATAGQTHSALQGMIGFFVNTLVMRMDMTGQPSLAEAIRRGHDRTLDMFAHQDMPFEKLVIELQPDRNPTVTPIFQVLFNFQTASNDRVRLPNLDADLVPFDTGIVRFDLEFNVFVAEEEMGGSWLYNRELLNAAAVARMATLLERMIAAAIARPEVPLSALDLFDSADLAEFDRVGGAVAASVPVAVPNPGEPVVRVGPHIVFADGQPISASNDAATGAYRWLVDDLIPQWRNGIDAAARRAVDRRRARFPLPPRGVVLFAAAPAAIEFDEAVWALEAGAQLALVDVRAGLLDAVLDALATEDVDTLCIAPGLLSQVMDAVERKELSPRIRRALSTHEPLGVELEARCLHLLPDTEFWTGYRVPGIGDIASRRCLDDRPLCRDIAGTVAPGLAVRIRDADGHLLPIGAPGRVWVSDSADSEVATGDLGRFREDGQLELLGPEAAQVLLRQVRVSLGEVESPLTAHRSVSDARVLSVADSAGASRFVAYLATSPGTQPDRAELRDDVRAHAQRLVPGPLVPKSYVFLDALPLTARGTVDSVALREIPWDDSEVERVAPRNDTERLLVDIWRSVLELDHVGIHDNFFLLGGHSLLAIQLMSRLRQATRIDLPVSVLFRHRTVADLAARVISMSGEAGALGNLVEIQAGFEPVPVVAVHPASGGVFPYVALATALSNRTVYAFEGRDPGPSVTALAERYLDQLPEDVLSGPFALVGWSLGGVVAFEMARIHAQRGGREVPLTLIDSALFEVDAAAPDAEARLAEGYLHSVSADFGVELPSLSGLDRLSPRRVFADLLERWGSAAPEVLDLEEMMRQFSVYRSHMLNVAVYRPPGQYAGPVHLLPATQSPPGMAAIWREFAPELVVREIDGDHYSVMRNPGLGAVVTEIEQQLKGLDAERGFLR</sequence>
<accession>A0A5N0EBQ8</accession>
<dbReference type="EMBL" id="VXLC01000015">
    <property type="protein sequence ID" value="KAA8885575.1"/>
    <property type="molecule type" value="Genomic_DNA"/>
</dbReference>
<dbReference type="InterPro" id="IPR045851">
    <property type="entry name" value="AMP-bd_C_sf"/>
</dbReference>
<dbReference type="SUPFAM" id="SSF47336">
    <property type="entry name" value="ACP-like"/>
    <property type="match status" value="1"/>
</dbReference>
<dbReference type="Gene3D" id="3.30.300.30">
    <property type="match status" value="1"/>
</dbReference>
<dbReference type="GO" id="GO:0047527">
    <property type="term" value="F:2,3-dihydroxybenzoate-serine ligase activity"/>
    <property type="evidence" value="ECO:0007669"/>
    <property type="project" value="TreeGrafter"/>
</dbReference>
<dbReference type="Pfam" id="PF13193">
    <property type="entry name" value="AMP-binding_C"/>
    <property type="match status" value="1"/>
</dbReference>
<comment type="caution">
    <text evidence="5">The sequence shown here is derived from an EMBL/GenBank/DDBJ whole genome shotgun (WGS) entry which is preliminary data.</text>
</comment>
<evidence type="ECO:0000256" key="2">
    <source>
        <dbReference type="ARBA" id="ARBA00022450"/>
    </source>
</evidence>
<dbReference type="Pfam" id="PF00501">
    <property type="entry name" value="AMP-binding"/>
    <property type="match status" value="1"/>
</dbReference>
<proteinExistence type="predicted"/>
<feature type="domain" description="Carrier" evidence="4">
    <location>
        <begin position="858"/>
        <end position="933"/>
    </location>
</feature>
<reference evidence="5 6" key="1">
    <citation type="submission" date="2019-09" db="EMBL/GenBank/DDBJ databases">
        <authorList>
            <person name="Wang X."/>
        </authorList>
    </citation>
    <scope>NUCLEOTIDE SEQUENCE [LARGE SCALE GENOMIC DNA]</scope>
    <source>
        <strain evidence="5 6">CICC 11023</strain>
    </source>
</reference>
<dbReference type="InterPro" id="IPR020806">
    <property type="entry name" value="PKS_PP-bd"/>
</dbReference>
<dbReference type="Pfam" id="PF00550">
    <property type="entry name" value="PP-binding"/>
    <property type="match status" value="1"/>
</dbReference>
<dbReference type="GO" id="GO:0009366">
    <property type="term" value="C:enterobactin synthetase complex"/>
    <property type="evidence" value="ECO:0007669"/>
    <property type="project" value="TreeGrafter"/>
</dbReference>
<dbReference type="SMART" id="SM00823">
    <property type="entry name" value="PKS_PP"/>
    <property type="match status" value="1"/>
</dbReference>
<dbReference type="Pfam" id="PF00975">
    <property type="entry name" value="Thioesterase"/>
    <property type="match status" value="1"/>
</dbReference>
<dbReference type="PROSITE" id="PS50075">
    <property type="entry name" value="CARRIER"/>
    <property type="match status" value="1"/>
</dbReference>
<dbReference type="GO" id="GO:0031177">
    <property type="term" value="F:phosphopantetheine binding"/>
    <property type="evidence" value="ECO:0007669"/>
    <property type="project" value="InterPro"/>
</dbReference>
<dbReference type="InterPro" id="IPR042099">
    <property type="entry name" value="ANL_N_sf"/>
</dbReference>
<dbReference type="SUPFAM" id="SSF53474">
    <property type="entry name" value="alpha/beta-Hydrolases"/>
    <property type="match status" value="1"/>
</dbReference>
<evidence type="ECO:0000256" key="1">
    <source>
        <dbReference type="ARBA" id="ARBA00001957"/>
    </source>
</evidence>
<dbReference type="PANTHER" id="PTHR45527:SF1">
    <property type="entry name" value="FATTY ACID SYNTHASE"/>
    <property type="match status" value="1"/>
</dbReference>
<dbReference type="Gene3D" id="1.10.1200.10">
    <property type="entry name" value="ACP-like"/>
    <property type="match status" value="1"/>
</dbReference>
<dbReference type="GO" id="GO:0009239">
    <property type="term" value="P:enterobactin biosynthetic process"/>
    <property type="evidence" value="ECO:0007669"/>
    <property type="project" value="TreeGrafter"/>
</dbReference>
<dbReference type="GO" id="GO:0005829">
    <property type="term" value="C:cytosol"/>
    <property type="evidence" value="ECO:0007669"/>
    <property type="project" value="TreeGrafter"/>
</dbReference>
<dbReference type="InterPro" id="IPR025110">
    <property type="entry name" value="AMP-bd_C"/>
</dbReference>
<dbReference type="GO" id="GO:0008610">
    <property type="term" value="P:lipid biosynthetic process"/>
    <property type="evidence" value="ECO:0007669"/>
    <property type="project" value="UniProtKB-ARBA"/>
</dbReference>
<dbReference type="PANTHER" id="PTHR45527">
    <property type="entry name" value="NONRIBOSOMAL PEPTIDE SYNTHETASE"/>
    <property type="match status" value="1"/>
</dbReference>
<dbReference type="CDD" id="cd19531">
    <property type="entry name" value="LCL_NRPS-like"/>
    <property type="match status" value="1"/>
</dbReference>
<dbReference type="InterPro" id="IPR001031">
    <property type="entry name" value="Thioesterase"/>
</dbReference>
<dbReference type="GO" id="GO:0043041">
    <property type="term" value="P:amino acid activation for nonribosomal peptide biosynthetic process"/>
    <property type="evidence" value="ECO:0007669"/>
    <property type="project" value="TreeGrafter"/>
</dbReference>
<dbReference type="InterPro" id="IPR001242">
    <property type="entry name" value="Condensation_dom"/>
</dbReference>
<dbReference type="InterPro" id="IPR000873">
    <property type="entry name" value="AMP-dep_synth/lig_dom"/>
</dbReference>
<keyword evidence="3" id="KW-0597">Phosphoprotein</keyword>
<dbReference type="Proteomes" id="UP000323876">
    <property type="component" value="Unassembled WGS sequence"/>
</dbReference>
<comment type="cofactor">
    <cofactor evidence="1">
        <name>pantetheine 4'-phosphate</name>
        <dbReference type="ChEBI" id="CHEBI:47942"/>
    </cofactor>
</comment>
<dbReference type="InterPro" id="IPR029058">
    <property type="entry name" value="AB_hydrolase_fold"/>
</dbReference>
<dbReference type="InterPro" id="IPR009081">
    <property type="entry name" value="PP-bd_ACP"/>
</dbReference>